<evidence type="ECO:0000313" key="1">
    <source>
        <dbReference type="EMBL" id="MBY5950190.1"/>
    </source>
</evidence>
<comment type="caution">
    <text evidence="1">The sequence shown here is derived from an EMBL/GenBank/DDBJ whole genome shotgun (WGS) entry which is preliminary data.</text>
</comment>
<dbReference type="RefSeq" id="WP_222583211.1">
    <property type="nucleotide sequence ID" value="NZ_JAHVHP010000001.1"/>
</dbReference>
<keyword evidence="2" id="KW-1185">Reference proteome</keyword>
<reference evidence="1 2" key="1">
    <citation type="submission" date="2021-06" db="EMBL/GenBank/DDBJ databases">
        <title>44 bacteria genomes isolated from Dapeng, Shenzhen.</title>
        <authorList>
            <person name="Zheng W."/>
            <person name="Yu S."/>
            <person name="Huang Y."/>
        </authorList>
    </citation>
    <scope>NUCLEOTIDE SEQUENCE [LARGE SCALE GENOMIC DNA]</scope>
    <source>
        <strain evidence="1 2">DP5N14-6</strain>
    </source>
</reference>
<organism evidence="1 2">
    <name type="scientific">Algoriphagus marincola</name>
    <dbReference type="NCBI Taxonomy" id="264027"/>
    <lineage>
        <taxon>Bacteria</taxon>
        <taxon>Pseudomonadati</taxon>
        <taxon>Bacteroidota</taxon>
        <taxon>Cytophagia</taxon>
        <taxon>Cytophagales</taxon>
        <taxon>Cyclobacteriaceae</taxon>
        <taxon>Algoriphagus</taxon>
    </lineage>
</organism>
<evidence type="ECO:0008006" key="3">
    <source>
        <dbReference type="Google" id="ProtNLM"/>
    </source>
</evidence>
<sequence>MQDVWIFEFPTTSNEREQVLKLLKEKVNELEIFLSFHFKSEGAVVEEVKALPDSMTIKGDSGTLILEYELIHFNACLDIHETNVEKLVIQFEIDRSKELLKVKGPERLERGMDEI</sequence>
<evidence type="ECO:0000313" key="2">
    <source>
        <dbReference type="Proteomes" id="UP000766609"/>
    </source>
</evidence>
<name>A0ABS7N1I6_9BACT</name>
<protein>
    <recommendedName>
        <fullName evidence="3">Immunity protein 50</fullName>
    </recommendedName>
</protein>
<proteinExistence type="predicted"/>
<dbReference type="Proteomes" id="UP000766609">
    <property type="component" value="Unassembled WGS sequence"/>
</dbReference>
<gene>
    <name evidence="1" type="ORF">KUV23_04350</name>
</gene>
<accession>A0ABS7N1I6</accession>
<dbReference type="EMBL" id="JAHVHP010000001">
    <property type="protein sequence ID" value="MBY5950190.1"/>
    <property type="molecule type" value="Genomic_DNA"/>
</dbReference>